<reference evidence="2" key="1">
    <citation type="submission" date="2016-03" db="EMBL/GenBank/DDBJ databases">
        <authorList>
            <person name="Ploux O."/>
        </authorList>
    </citation>
    <scope>NUCLEOTIDE SEQUENCE [LARGE SCALE GENOMIC DNA]</scope>
    <source>
        <strain evidence="2">UK7</strain>
    </source>
</reference>
<organism evidence="1 2">
    <name type="scientific">Rhynchosporium graminicola</name>
    <dbReference type="NCBI Taxonomy" id="2792576"/>
    <lineage>
        <taxon>Eukaryota</taxon>
        <taxon>Fungi</taxon>
        <taxon>Dikarya</taxon>
        <taxon>Ascomycota</taxon>
        <taxon>Pezizomycotina</taxon>
        <taxon>Leotiomycetes</taxon>
        <taxon>Helotiales</taxon>
        <taxon>Ploettnerulaceae</taxon>
        <taxon>Rhynchosporium</taxon>
    </lineage>
</organism>
<dbReference type="Proteomes" id="UP000178129">
    <property type="component" value="Unassembled WGS sequence"/>
</dbReference>
<evidence type="ECO:0000313" key="2">
    <source>
        <dbReference type="Proteomes" id="UP000178129"/>
    </source>
</evidence>
<dbReference type="AlphaFoldDB" id="A0A1E1JSL4"/>
<keyword evidence="2" id="KW-1185">Reference proteome</keyword>
<protein>
    <submittedName>
        <fullName evidence="1">Uncharacterized protein</fullName>
    </submittedName>
</protein>
<gene>
    <name evidence="1" type="ORF">RCO7_04544</name>
</gene>
<proteinExistence type="predicted"/>
<dbReference type="EMBL" id="FJUW01000002">
    <property type="protein sequence ID" value="CZS88865.1"/>
    <property type="molecule type" value="Genomic_DNA"/>
</dbReference>
<accession>A0A1E1JSL4</accession>
<evidence type="ECO:0000313" key="1">
    <source>
        <dbReference type="EMBL" id="CZS88865.1"/>
    </source>
</evidence>
<sequence length="241" mass="28097">MVKHKHGFFKNYQRLEHHYQNEDVDPDDMEISNILPVNHNAWHSSQTKRLYDRIQQLKISRAERAIDSFAATATNMNSTMPINPVVYYGRPDTPSEFMSNQPVPMLMHLSTCSRRAYRQQPQSKFVFETYVNYEPDTFYFNDTNDPEDFQRLAYFFKCEDAKPILKVESKIASIESVEEEEAGGHYDPKRYGLLSVAREMMKGSEIPRLIKDRLQSRQISGVSADDMTSIRMGFVVEEEES</sequence>
<comment type="caution">
    <text evidence="1">The sequence shown here is derived from an EMBL/GenBank/DDBJ whole genome shotgun (WGS) entry which is preliminary data.</text>
</comment>
<name>A0A1E1JSL4_9HELO</name>
<dbReference type="InParanoid" id="A0A1E1JSL4"/>